<protein>
    <submittedName>
        <fullName evidence="6">Pilus assembly protein FimV</fullName>
    </submittedName>
</protein>
<reference evidence="6 7" key="1">
    <citation type="submission" date="2018-04" db="EMBL/GenBank/DDBJ databases">
        <title>Polynucleobacter sp. UH21B genome.</title>
        <authorList>
            <person name="Hahn M.W."/>
        </authorList>
    </citation>
    <scope>NUCLEOTIDE SEQUENCE [LARGE SCALE GENOMIC DNA]</scope>
    <source>
        <strain evidence="6 7">MWH-UH21B</strain>
    </source>
</reference>
<dbReference type="NCBIfam" id="TIGR03505">
    <property type="entry name" value="FimV_core"/>
    <property type="match status" value="1"/>
</dbReference>
<evidence type="ECO:0000256" key="3">
    <source>
        <dbReference type="SAM" id="Phobius"/>
    </source>
</evidence>
<feature type="compositionally biased region" description="Basic and acidic residues" evidence="2">
    <location>
        <begin position="220"/>
        <end position="252"/>
    </location>
</feature>
<keyword evidence="4" id="KW-0732">Signal</keyword>
<feature type="signal peptide" evidence="4">
    <location>
        <begin position="1"/>
        <end position="26"/>
    </location>
</feature>
<feature type="region of interest" description="Disordered" evidence="2">
    <location>
        <begin position="202"/>
        <end position="256"/>
    </location>
</feature>
<feature type="coiled-coil region" evidence="1">
    <location>
        <begin position="264"/>
        <end position="305"/>
    </location>
</feature>
<proteinExistence type="predicted"/>
<dbReference type="EMBL" id="CP028942">
    <property type="protein sequence ID" value="QKM64838.1"/>
    <property type="molecule type" value="Genomic_DNA"/>
</dbReference>
<feature type="compositionally biased region" description="Polar residues" evidence="2">
    <location>
        <begin position="202"/>
        <end position="219"/>
    </location>
</feature>
<evidence type="ECO:0000256" key="1">
    <source>
        <dbReference type="SAM" id="Coils"/>
    </source>
</evidence>
<evidence type="ECO:0000256" key="4">
    <source>
        <dbReference type="SAM" id="SignalP"/>
    </source>
</evidence>
<dbReference type="Gene3D" id="1.20.58.2200">
    <property type="match status" value="1"/>
</dbReference>
<dbReference type="RefSeq" id="WP_173955878.1">
    <property type="nucleotide sequence ID" value="NZ_CP028942.1"/>
</dbReference>
<keyword evidence="3" id="KW-0472">Membrane</keyword>
<dbReference type="InterPro" id="IPR038440">
    <property type="entry name" value="FimV_C_sf"/>
</dbReference>
<name>A0A6M9PZP0_9BURK</name>
<dbReference type="AlphaFoldDB" id="A0A6M9PZP0"/>
<dbReference type="Pfam" id="PF25800">
    <property type="entry name" value="FimV_N"/>
    <property type="match status" value="1"/>
</dbReference>
<evidence type="ECO:0000313" key="6">
    <source>
        <dbReference type="EMBL" id="QKM64838.1"/>
    </source>
</evidence>
<dbReference type="InterPro" id="IPR020012">
    <property type="entry name" value="LysM_FimV"/>
</dbReference>
<organism evidence="6 7">
    <name type="scientific">Polynucleobacter tropicus</name>
    <dbReference type="NCBI Taxonomy" id="1743174"/>
    <lineage>
        <taxon>Bacteria</taxon>
        <taxon>Pseudomonadati</taxon>
        <taxon>Pseudomonadota</taxon>
        <taxon>Betaproteobacteria</taxon>
        <taxon>Burkholderiales</taxon>
        <taxon>Burkholderiaceae</taxon>
        <taxon>Polynucleobacter</taxon>
    </lineage>
</organism>
<dbReference type="Proteomes" id="UP000503312">
    <property type="component" value="Chromosome"/>
</dbReference>
<accession>A0A6M9PZP0</accession>
<dbReference type="KEGG" id="ptrp:DCO17_06115"/>
<dbReference type="InterPro" id="IPR020011">
    <property type="entry name" value="FimV_C"/>
</dbReference>
<keyword evidence="7" id="KW-1185">Reference proteome</keyword>
<sequence length="492" mass="53751">MTRFTRSLLIKLLCLIGLGWASSSWAFTLGAPQVQSLAGEPLRVEIPIQITADDQAILPSLTVDMPNKAMYEQLGVSQRIVDLNPQAMIYRNRQEDLMVLIETVNPVPIIDDPFINVLLNLSWENGSQFKTYTFLLADPQKILVKPGQTLSEIADSILPQLDGANLNQAMIALFKANPDAFASGNINVLSAGAELTKPSQSVLGSISPTEASQMVSEANQKWRSERESQGKVEVKSDRDEAQLSKDAPKDALKIGSSADSKDLEKQYVEQLVAEEKQLEQTKSRIATLEKNISELQGLLDQAKVEEKPVQQHKFTLPRLPDLPTLSNLPSLPELPNVPKQAMFVLVVLAAFAVVALVVILLWGLIRFVRKPMLNSIQHTPTEDAPSESLGVQSGPEYSIPERAQAIFSGLNLDLGSSSKNDASQVQSSPENSKALADALRVKLNLARAYITIEDFSAAKKSLEEVLNTSNAVDPAITIEAQGLLSELSQRQS</sequence>
<dbReference type="NCBIfam" id="TIGR03504">
    <property type="entry name" value="FimV_Cterm"/>
    <property type="match status" value="1"/>
</dbReference>
<keyword evidence="3" id="KW-0812">Transmembrane</keyword>
<keyword evidence="3" id="KW-1133">Transmembrane helix</keyword>
<keyword evidence="1" id="KW-0175">Coiled coil</keyword>
<feature type="chain" id="PRO_5026971087" evidence="4">
    <location>
        <begin position="27"/>
        <end position="492"/>
    </location>
</feature>
<feature type="domain" description="FimV N-terminal" evidence="5">
    <location>
        <begin position="28"/>
        <end position="138"/>
    </location>
</feature>
<evidence type="ECO:0000256" key="2">
    <source>
        <dbReference type="SAM" id="MobiDB-lite"/>
    </source>
</evidence>
<evidence type="ECO:0000259" key="5">
    <source>
        <dbReference type="Pfam" id="PF25800"/>
    </source>
</evidence>
<gene>
    <name evidence="6" type="ORF">DCO17_06115</name>
</gene>
<evidence type="ECO:0000313" key="7">
    <source>
        <dbReference type="Proteomes" id="UP000503312"/>
    </source>
</evidence>
<dbReference type="InterPro" id="IPR057840">
    <property type="entry name" value="FimV_N"/>
</dbReference>
<feature type="transmembrane region" description="Helical" evidence="3">
    <location>
        <begin position="341"/>
        <end position="365"/>
    </location>
</feature>